<dbReference type="AlphaFoldDB" id="F0XUA2"/>
<dbReference type="Pfam" id="PF04387">
    <property type="entry name" value="PTPLA"/>
    <property type="match status" value="1"/>
</dbReference>
<evidence type="ECO:0000313" key="15">
    <source>
        <dbReference type="EMBL" id="EFW98819.1"/>
    </source>
</evidence>
<keyword evidence="16" id="KW-1185">Reference proteome</keyword>
<dbReference type="EMBL" id="GL630006">
    <property type="protein sequence ID" value="EFW98819.1"/>
    <property type="molecule type" value="Genomic_DNA"/>
</dbReference>
<evidence type="ECO:0000256" key="9">
    <source>
        <dbReference type="ARBA" id="ARBA00023098"/>
    </source>
</evidence>
<keyword evidence="12 14" id="KW-0456">Lyase</keyword>
<dbReference type="GO" id="GO:0030497">
    <property type="term" value="P:fatty acid elongation"/>
    <property type="evidence" value="ECO:0007669"/>
    <property type="project" value="TreeGrafter"/>
</dbReference>
<dbReference type="OrthoDB" id="46988at2759"/>
<name>F0XUA2_GROCL</name>
<dbReference type="STRING" id="655863.F0XUA2"/>
<keyword evidence="9 14" id="KW-0443">Lipid metabolism</keyword>
<evidence type="ECO:0000256" key="4">
    <source>
        <dbReference type="ARBA" id="ARBA00013122"/>
    </source>
</evidence>
<keyword evidence="6 14" id="KW-0812">Transmembrane</keyword>
<keyword evidence="14" id="KW-0256">Endoplasmic reticulum</keyword>
<dbReference type="PANTHER" id="PTHR11035:SF3">
    <property type="entry name" value="VERY-LONG-CHAIN (3R)-3-HYDROXYACYL-COA DEHYDRATASE"/>
    <property type="match status" value="1"/>
</dbReference>
<evidence type="ECO:0000256" key="6">
    <source>
        <dbReference type="ARBA" id="ARBA00022692"/>
    </source>
</evidence>
<accession>F0XUA2</accession>
<dbReference type="GO" id="GO:0005789">
    <property type="term" value="C:endoplasmic reticulum membrane"/>
    <property type="evidence" value="ECO:0007669"/>
    <property type="project" value="UniProtKB-SubCell"/>
</dbReference>
<dbReference type="PANTHER" id="PTHR11035">
    <property type="entry name" value="VERY-LONG-CHAIN (3R)-3-HYDROXYACYL-COA DEHYDRATASE"/>
    <property type="match status" value="1"/>
</dbReference>
<comment type="catalytic activity">
    <reaction evidence="13 14">
        <text>a very-long-chain (3R)-3-hydroxyacyl-CoA = a very-long-chain (2E)-enoyl-CoA + H2O</text>
        <dbReference type="Rhea" id="RHEA:45812"/>
        <dbReference type="ChEBI" id="CHEBI:15377"/>
        <dbReference type="ChEBI" id="CHEBI:83728"/>
        <dbReference type="ChEBI" id="CHEBI:85440"/>
        <dbReference type="EC" id="4.2.1.134"/>
    </reaction>
</comment>
<keyword evidence="8 14" id="KW-1133">Transmembrane helix</keyword>
<dbReference type="eggNOG" id="KOG3187">
    <property type="taxonomic scope" value="Eukaryota"/>
</dbReference>
<proteinExistence type="inferred from homology"/>
<keyword evidence="11 14" id="KW-0275">Fatty acid biosynthesis</keyword>
<evidence type="ECO:0000256" key="7">
    <source>
        <dbReference type="ARBA" id="ARBA00022832"/>
    </source>
</evidence>
<dbReference type="GO" id="GO:0030148">
    <property type="term" value="P:sphingolipid biosynthetic process"/>
    <property type="evidence" value="ECO:0007669"/>
    <property type="project" value="TreeGrafter"/>
</dbReference>
<organism evidence="16">
    <name type="scientific">Grosmannia clavigera (strain kw1407 / UAMH 11150)</name>
    <name type="common">Blue stain fungus</name>
    <name type="synonym">Graphiocladiella clavigera</name>
    <dbReference type="NCBI Taxonomy" id="655863"/>
    <lineage>
        <taxon>Eukaryota</taxon>
        <taxon>Fungi</taxon>
        <taxon>Dikarya</taxon>
        <taxon>Ascomycota</taxon>
        <taxon>Pezizomycotina</taxon>
        <taxon>Sordariomycetes</taxon>
        <taxon>Sordariomycetidae</taxon>
        <taxon>Ophiostomatales</taxon>
        <taxon>Ophiostomataceae</taxon>
        <taxon>Leptographium</taxon>
    </lineage>
</organism>
<gene>
    <name evidence="15" type="ORF">CMQ_4671</name>
</gene>
<dbReference type="InParanoid" id="F0XUA2"/>
<comment type="similarity">
    <text evidence="3 14">Belongs to the very long-chain fatty acids dehydratase HACD family.</text>
</comment>
<evidence type="ECO:0000256" key="13">
    <source>
        <dbReference type="ARBA" id="ARBA00036671"/>
    </source>
</evidence>
<evidence type="ECO:0000256" key="8">
    <source>
        <dbReference type="ARBA" id="ARBA00022989"/>
    </source>
</evidence>
<evidence type="ECO:0000256" key="1">
    <source>
        <dbReference type="ARBA" id="ARBA00004141"/>
    </source>
</evidence>
<evidence type="ECO:0000256" key="11">
    <source>
        <dbReference type="ARBA" id="ARBA00023160"/>
    </source>
</evidence>
<evidence type="ECO:0000256" key="2">
    <source>
        <dbReference type="ARBA" id="ARBA00005194"/>
    </source>
</evidence>
<keyword evidence="5 14" id="KW-0444">Lipid biosynthesis</keyword>
<evidence type="ECO:0000256" key="14">
    <source>
        <dbReference type="RuleBase" id="RU363109"/>
    </source>
</evidence>
<dbReference type="UniPathway" id="UPA00094"/>
<dbReference type="RefSeq" id="XP_014168302.1">
    <property type="nucleotide sequence ID" value="XM_014312827.1"/>
</dbReference>
<comment type="subcellular location">
    <subcellularLocation>
        <location evidence="14">Endoplasmic reticulum membrane</location>
        <topology evidence="14">Multi-pass membrane protein</topology>
    </subcellularLocation>
    <subcellularLocation>
        <location evidence="1">Membrane</location>
        <topology evidence="1">Multi-pass membrane protein</topology>
    </subcellularLocation>
</comment>
<evidence type="ECO:0000313" key="16">
    <source>
        <dbReference type="Proteomes" id="UP000007796"/>
    </source>
</evidence>
<keyword evidence="7 14" id="KW-0276">Fatty acid metabolism</keyword>
<dbReference type="InterPro" id="IPR007482">
    <property type="entry name" value="Tyr_Pase-like_PTPLA"/>
</dbReference>
<comment type="function">
    <text evidence="14">Catalyzes the third of the four reactions of the long-chain fatty acids elongation cycle. This endoplasmic reticulum-bound enzymatic process, allows the addition of two carbons to the chain of long- and very long-chain fatty acids/VLCFAs per cycle. This enzyme catalyzes the dehydration of the 3-hydroxyacyl-CoA intermediate into trans-2,3-enoyl-CoA, within each cycle of fatty acid elongation. Thereby, it participates to the production of VLCFAs of different chain lengths that are involved in multiple biological processes as precursors of membrane lipids and lipid mediators.</text>
</comment>
<feature type="transmembrane region" description="Helical" evidence="14">
    <location>
        <begin position="192"/>
        <end position="212"/>
    </location>
</feature>
<dbReference type="EC" id="4.2.1.134" evidence="4 14"/>
<dbReference type="GO" id="GO:0102158">
    <property type="term" value="F:very-long-chain (3R)-3-hydroxyacyl-CoA dehydratase activity"/>
    <property type="evidence" value="ECO:0007669"/>
    <property type="project" value="UniProtKB-EC"/>
</dbReference>
<feature type="transmembrane region" description="Helical" evidence="14">
    <location>
        <begin position="41"/>
        <end position="63"/>
    </location>
</feature>
<dbReference type="Proteomes" id="UP000007796">
    <property type="component" value="Unassembled WGS sequence"/>
</dbReference>
<evidence type="ECO:0000256" key="3">
    <source>
        <dbReference type="ARBA" id="ARBA00007811"/>
    </source>
</evidence>
<evidence type="ECO:0000256" key="10">
    <source>
        <dbReference type="ARBA" id="ARBA00023136"/>
    </source>
</evidence>
<feature type="transmembrane region" description="Helical" evidence="14">
    <location>
        <begin position="224"/>
        <end position="249"/>
    </location>
</feature>
<dbReference type="GeneID" id="25977908"/>
<dbReference type="HOGENOM" id="CLU_034302_6_1_1"/>
<dbReference type="FunCoup" id="F0XUA2">
    <property type="interactions" value="471"/>
</dbReference>
<dbReference type="GO" id="GO:0042761">
    <property type="term" value="P:very long-chain fatty acid biosynthetic process"/>
    <property type="evidence" value="ECO:0007669"/>
    <property type="project" value="TreeGrafter"/>
</dbReference>
<protein>
    <recommendedName>
        <fullName evidence="4 14">Very-long-chain (3R)-3-hydroxyacyl-CoA dehydratase</fullName>
        <ecNumber evidence="4 14">4.2.1.134</ecNumber>
    </recommendedName>
</protein>
<sequence>MAVSAPKKMVTASSSGPVKQKEIPGTGAVPVSQVKGLYLTAYNFISAILWTTVLGRTAIVAGLRGPAFVPIVVDDFLRCTQTIALLEVVHSVLGMGAPATMMPISMTIADSLAGIVRAPLFTTAMQVASRLLLVWAIVYPFPAETTSSPFYTSMVLAWSLTEVIRYSYFALSLARGPERPPPSWFTALRYSTFLVLYPVGISSEVRLVYLAATTPSAAATLHPLYPAALYAVLAVYVPGSYILYTHMLAQRRKVLRRLKAEAAVGKKVQ</sequence>
<evidence type="ECO:0000256" key="12">
    <source>
        <dbReference type="ARBA" id="ARBA00023239"/>
    </source>
</evidence>
<comment type="caution">
    <text evidence="14">Lacks conserved residue(s) required for the propagation of feature annotation.</text>
</comment>
<evidence type="ECO:0000256" key="5">
    <source>
        <dbReference type="ARBA" id="ARBA00022516"/>
    </source>
</evidence>
<keyword evidence="10 14" id="KW-0472">Membrane</keyword>
<reference evidence="15 16" key="1">
    <citation type="journal article" date="2011" name="Proc. Natl. Acad. Sci. U.S.A.">
        <title>Genome and transcriptome analyses of the mountain pine beetle-fungal symbiont Grosmannia clavigera, a lodgepole pine pathogen.</title>
        <authorList>
            <person name="DiGuistini S."/>
            <person name="Wang Y."/>
            <person name="Liao N.Y."/>
            <person name="Taylor G."/>
            <person name="Tanguay P."/>
            <person name="Feau N."/>
            <person name="Henrissat B."/>
            <person name="Chan S.K."/>
            <person name="Hesse-Orce U."/>
            <person name="Alamouti S.M."/>
            <person name="Tsui C.K.M."/>
            <person name="Docking R.T."/>
            <person name="Levasseur A."/>
            <person name="Haridas S."/>
            <person name="Robertson G."/>
            <person name="Birol I."/>
            <person name="Holt R.A."/>
            <person name="Marra M.A."/>
            <person name="Hamelin R.C."/>
            <person name="Hirst M."/>
            <person name="Jones S.J.M."/>
            <person name="Bohlmann J."/>
            <person name="Breuil C."/>
        </authorList>
    </citation>
    <scope>NUCLEOTIDE SEQUENCE [LARGE SCALE GENOMIC DNA]</scope>
    <source>
        <strain evidence="16">kw1407 / UAMH 11150</strain>
    </source>
</reference>
<comment type="pathway">
    <text evidence="2 14">Lipid metabolism; fatty acid biosynthesis.</text>
</comment>